<keyword evidence="3" id="KW-1185">Reference proteome</keyword>
<feature type="region of interest" description="Disordered" evidence="1">
    <location>
        <begin position="158"/>
        <end position="177"/>
    </location>
</feature>
<proteinExistence type="predicted"/>
<organism evidence="2 3">
    <name type="scientific">Colletotrichum sublineola</name>
    <name type="common">Sorghum anthracnose fungus</name>
    <dbReference type="NCBI Taxonomy" id="1173701"/>
    <lineage>
        <taxon>Eukaryota</taxon>
        <taxon>Fungi</taxon>
        <taxon>Dikarya</taxon>
        <taxon>Ascomycota</taxon>
        <taxon>Pezizomycotina</taxon>
        <taxon>Sordariomycetes</taxon>
        <taxon>Hypocreomycetidae</taxon>
        <taxon>Glomerellales</taxon>
        <taxon>Glomerellaceae</taxon>
        <taxon>Colletotrichum</taxon>
        <taxon>Colletotrichum graminicola species complex</taxon>
    </lineage>
</organism>
<name>A0A066XB24_COLSU</name>
<dbReference type="Proteomes" id="UP000027238">
    <property type="component" value="Unassembled WGS sequence"/>
</dbReference>
<accession>A0A066XB24</accession>
<feature type="region of interest" description="Disordered" evidence="1">
    <location>
        <begin position="236"/>
        <end position="261"/>
    </location>
</feature>
<feature type="compositionally biased region" description="Polar residues" evidence="1">
    <location>
        <begin position="247"/>
        <end position="261"/>
    </location>
</feature>
<evidence type="ECO:0000313" key="2">
    <source>
        <dbReference type="EMBL" id="KDN63175.1"/>
    </source>
</evidence>
<dbReference type="HOGENOM" id="CLU_1065638_0_0_1"/>
<evidence type="ECO:0000313" key="3">
    <source>
        <dbReference type="Proteomes" id="UP000027238"/>
    </source>
</evidence>
<dbReference type="EMBL" id="JMSE01001258">
    <property type="protein sequence ID" value="KDN63175.1"/>
    <property type="molecule type" value="Genomic_DNA"/>
</dbReference>
<evidence type="ECO:0000256" key="1">
    <source>
        <dbReference type="SAM" id="MobiDB-lite"/>
    </source>
</evidence>
<comment type="caution">
    <text evidence="2">The sequence shown here is derived from an EMBL/GenBank/DDBJ whole genome shotgun (WGS) entry which is preliminary data.</text>
</comment>
<dbReference type="AlphaFoldDB" id="A0A066XB24"/>
<protein>
    <submittedName>
        <fullName evidence="2">Uncharacterized protein</fullName>
    </submittedName>
</protein>
<gene>
    <name evidence="2" type="ORF">CSUB01_02123</name>
</gene>
<reference evidence="3" key="1">
    <citation type="journal article" date="2014" name="Genome Announc.">
        <title>Draft genome sequence of Colletotrichum sublineola, a destructive pathogen of cultivated sorghum.</title>
        <authorList>
            <person name="Baroncelli R."/>
            <person name="Sanz-Martin J.M."/>
            <person name="Rech G.E."/>
            <person name="Sukno S.A."/>
            <person name="Thon M.R."/>
        </authorList>
    </citation>
    <scope>NUCLEOTIDE SEQUENCE [LARGE SCALE GENOMIC DNA]</scope>
    <source>
        <strain evidence="3">TX430BB</strain>
    </source>
</reference>
<sequence length="261" mass="28750">MCWDSLTLDVYLGYSLVSSDHYRTTSSRGVQVDHTPIPLRDPADWRHPHSRTGKRSTIQAWCPRLHPQSTDNAQCSRRTSSCLRPSAMDTRFKAGPLIPDSAANPKSFDASILPREQQSLKTIPLLLSNFLSAMALGGDDATAVEEVISLLTEYGVQPSSPDGGAGTEMPGSGSKTWHEKMSRAVIRSDLRCILSNKNGGFRDTSLKFKKSWFSRQPLPKPDTCQHHELGKYETFAMPSGKEKPSGPGTTQATLQDSVMSW</sequence>